<evidence type="ECO:0000256" key="2">
    <source>
        <dbReference type="ARBA" id="ARBA00022578"/>
    </source>
</evidence>
<evidence type="ECO:0000256" key="3">
    <source>
        <dbReference type="ARBA" id="ARBA00023125"/>
    </source>
</evidence>
<sequence>MKRQWTDEELEAHFTLHSTELDLVGDSKTDRNLLGFAVLLKYFQYEGRFPSQKQDIPAAVTRHIAHQLGIATEELLAYDWDGRMIKTHRAAIRAFLGFRETTRQDEEALVSWLCQEVLGEQQQEDALLAAAYQHCQKQHIEPPTPDRLSRLLHTALHRFDEQFCASISQQLTPEVRARLDGLLTTIISEEPPSAEASIEAPPDQEGATPAQRYRSVWQSLKQDAGQMSLEHMLEEIAKLERIEQLGLPATLFAQASPKPLQQYRQRIVVEEIHEIRRHPDALRWTLLAAYCWLRRQEIIDILVDLLLDMAHHLTTKAERRVEQAFVREIKKVSGKTNLLFRLAEVAIDQPDGTVRAVIFPVVPEQTLRDLVKEYKATGTGYQQKVQKLMRSSYSKHYRRMIPVILKHLEFCSNNEVHRPVVRALALLKKYVDIPSTQVHFAPTEDIPLDGVVPGTWRSAVVKQDAKSKTEHVNRINYELCVLQTLRNTVRTKEVWLKHANRFRDPNDDLPKDFESKRQGYYEALHQPQDVEAFIAHVQRDMTAALEKLNRNLPTNPKVQLLPKKGGWISLSSLEPQPEPPNLNALKAALFRRWSVIDLLDILKEANFRTNFTDFFPSPTPREHLDPATRDMRLLLCLFGLGTNIGLKRVSAGDHGISYRELVYTKQRLLTPEHQRAAIRAVANATFQARLPHIWGEATTACASDSKKFSAFAQNLLTEWHPRYHGPGIMIYWHLEKKATCIYSQLKSCSSSEVAAMIEGVLRHCTEMAVDRNYVDTHGQSEVAFAMCSLLGFRLLPRLKGIHRQKLSLVEAGDAEKYPNLQLILRRSINWDLIRQQYDEMIKVATGLRLGTAETETILHRFTRNGVQHPTYKALSELGRAYKTIFLCEYLSSEALRREIHEGLNVVENWNGATNFILYGRHGEFTTNRREGQELTMLSLHLLQASLVYIQTLLLQQLLADPTWMNKMTKEDLRALTPLIYSNVNPYGTIHLDLTERLEIEKAG</sequence>
<dbReference type="AlphaFoldDB" id="D6U1R2"/>
<dbReference type="Pfam" id="PF13700">
    <property type="entry name" value="DUF4158"/>
    <property type="match status" value="1"/>
</dbReference>
<organism evidence="8 9">
    <name type="scientific">Ktedonobacter racemifer DSM 44963</name>
    <dbReference type="NCBI Taxonomy" id="485913"/>
    <lineage>
        <taxon>Bacteria</taxon>
        <taxon>Bacillati</taxon>
        <taxon>Chloroflexota</taxon>
        <taxon>Ktedonobacteria</taxon>
        <taxon>Ktedonobacterales</taxon>
        <taxon>Ktedonobacteraceae</taxon>
        <taxon>Ktedonobacter</taxon>
    </lineage>
</organism>
<dbReference type="InterPro" id="IPR002513">
    <property type="entry name" value="Tn3_Tnp_DDE_dom"/>
</dbReference>
<dbReference type="RefSeq" id="WP_007921039.1">
    <property type="nucleotide sequence ID" value="NZ_ADVG01000004.1"/>
</dbReference>
<evidence type="ECO:0000313" key="8">
    <source>
        <dbReference type="EMBL" id="EFH82706.1"/>
    </source>
</evidence>
<evidence type="ECO:0000313" key="9">
    <source>
        <dbReference type="Proteomes" id="UP000004508"/>
    </source>
</evidence>
<keyword evidence="9" id="KW-1185">Reference proteome</keyword>
<dbReference type="Pfam" id="PF01526">
    <property type="entry name" value="DDE_Tnp_Tn3"/>
    <property type="match status" value="1"/>
</dbReference>
<comment type="caution">
    <text evidence="8">The sequence shown here is derived from an EMBL/GenBank/DDBJ whole genome shotgun (WGS) entry which is preliminary data.</text>
</comment>
<dbReference type="Proteomes" id="UP000004508">
    <property type="component" value="Unassembled WGS sequence"/>
</dbReference>
<proteinExistence type="inferred from homology"/>
<evidence type="ECO:0000259" key="6">
    <source>
        <dbReference type="Pfam" id="PF01526"/>
    </source>
</evidence>
<feature type="domain" description="Tn3 transposase DDE" evidence="6">
    <location>
        <begin position="600"/>
        <end position="988"/>
    </location>
</feature>
<dbReference type="GO" id="GO:0003677">
    <property type="term" value="F:DNA binding"/>
    <property type="evidence" value="ECO:0007669"/>
    <property type="project" value="UniProtKB-KW"/>
</dbReference>
<dbReference type="GO" id="GO:0006313">
    <property type="term" value="P:DNA transposition"/>
    <property type="evidence" value="ECO:0007669"/>
    <property type="project" value="InterPro"/>
</dbReference>
<evidence type="ECO:0000259" key="7">
    <source>
        <dbReference type="Pfam" id="PF13700"/>
    </source>
</evidence>
<dbReference type="GO" id="GO:0004803">
    <property type="term" value="F:transposase activity"/>
    <property type="evidence" value="ECO:0007669"/>
    <property type="project" value="InterPro"/>
</dbReference>
<dbReference type="InterPro" id="IPR047653">
    <property type="entry name" value="Tn3-like_transpos"/>
</dbReference>
<dbReference type="InterPro" id="IPR025296">
    <property type="entry name" value="DUF4158"/>
</dbReference>
<evidence type="ECO:0000256" key="5">
    <source>
        <dbReference type="SAM" id="MobiDB-lite"/>
    </source>
</evidence>
<feature type="region of interest" description="Disordered" evidence="5">
    <location>
        <begin position="190"/>
        <end position="212"/>
    </location>
</feature>
<dbReference type="STRING" id="485913.Krac_3544"/>
<gene>
    <name evidence="8" type="ORF">Krac_3544</name>
</gene>
<dbReference type="OrthoDB" id="135603at2"/>
<protein>
    <submittedName>
        <fullName evidence="8">Transposase Tn3 family protein</fullName>
    </submittedName>
</protein>
<evidence type="ECO:0000256" key="1">
    <source>
        <dbReference type="ARBA" id="ARBA00009402"/>
    </source>
</evidence>
<feature type="compositionally biased region" description="Low complexity" evidence="5">
    <location>
        <begin position="190"/>
        <end position="201"/>
    </location>
</feature>
<dbReference type="eggNOG" id="COG4644">
    <property type="taxonomic scope" value="Bacteria"/>
</dbReference>
<evidence type="ECO:0000256" key="4">
    <source>
        <dbReference type="ARBA" id="ARBA00023172"/>
    </source>
</evidence>
<comment type="similarity">
    <text evidence="1">Belongs to the transposase 7 family.</text>
</comment>
<dbReference type="EMBL" id="ADVG01000004">
    <property type="protein sequence ID" value="EFH82706.1"/>
    <property type="molecule type" value="Genomic_DNA"/>
</dbReference>
<reference evidence="8 9" key="1">
    <citation type="journal article" date="2011" name="Stand. Genomic Sci.">
        <title>Non-contiguous finished genome sequence and contextual data of the filamentous soil bacterium Ktedonobacter racemifer type strain (SOSP1-21).</title>
        <authorList>
            <person name="Chang Y.J."/>
            <person name="Land M."/>
            <person name="Hauser L."/>
            <person name="Chertkov O."/>
            <person name="Del Rio T.G."/>
            <person name="Nolan M."/>
            <person name="Copeland A."/>
            <person name="Tice H."/>
            <person name="Cheng J.F."/>
            <person name="Lucas S."/>
            <person name="Han C."/>
            <person name="Goodwin L."/>
            <person name="Pitluck S."/>
            <person name="Ivanova N."/>
            <person name="Ovchinikova G."/>
            <person name="Pati A."/>
            <person name="Chen A."/>
            <person name="Palaniappan K."/>
            <person name="Mavromatis K."/>
            <person name="Liolios K."/>
            <person name="Brettin T."/>
            <person name="Fiebig A."/>
            <person name="Rohde M."/>
            <person name="Abt B."/>
            <person name="Goker M."/>
            <person name="Detter J.C."/>
            <person name="Woyke T."/>
            <person name="Bristow J."/>
            <person name="Eisen J.A."/>
            <person name="Markowitz V."/>
            <person name="Hugenholtz P."/>
            <person name="Kyrpides N.C."/>
            <person name="Klenk H.P."/>
            <person name="Lapidus A."/>
        </authorList>
    </citation>
    <scope>NUCLEOTIDE SEQUENCE [LARGE SCALE GENOMIC DNA]</scope>
    <source>
        <strain evidence="9">DSM 44963</strain>
    </source>
</reference>
<name>D6U1R2_KTERA</name>
<keyword evidence="3" id="KW-0238">DNA-binding</keyword>
<accession>D6U1R2</accession>
<feature type="domain" description="DUF4158" evidence="7">
    <location>
        <begin position="2"/>
        <end position="154"/>
    </location>
</feature>
<dbReference type="InParanoid" id="D6U1R2"/>
<keyword evidence="4" id="KW-0233">DNA recombination</keyword>
<dbReference type="NCBIfam" id="NF033527">
    <property type="entry name" value="transpos_Tn3"/>
    <property type="match status" value="1"/>
</dbReference>
<keyword evidence="2" id="KW-0815">Transposition</keyword>